<comment type="similarity">
    <text evidence="9">Belongs to the tryptophan 2,3-dioxygenase family.</text>
</comment>
<dbReference type="Gene3D" id="1.20.58.480">
    <property type="match status" value="1"/>
</dbReference>
<evidence type="ECO:0000313" key="12">
    <source>
        <dbReference type="Proteomes" id="UP000308000"/>
    </source>
</evidence>
<evidence type="ECO:0000256" key="7">
    <source>
        <dbReference type="ARBA" id="ARBA00023079"/>
    </source>
</evidence>
<dbReference type="SUPFAM" id="SSF140959">
    <property type="entry name" value="Indolic compounds 2,3-dioxygenase-like"/>
    <property type="match status" value="1"/>
</dbReference>
<dbReference type="PANTHER" id="PTHR10138:SF0">
    <property type="entry name" value="TRYPTOPHAN 2,3-DIOXYGENASE"/>
    <property type="match status" value="1"/>
</dbReference>
<dbReference type="GO" id="GO:0004833">
    <property type="term" value="F:L-tryptophan 2,3-dioxygenase activity"/>
    <property type="evidence" value="ECO:0007669"/>
    <property type="project" value="UniProtKB-UniRule"/>
</dbReference>
<comment type="function">
    <text evidence="9">Heme-dependent dioxygenase that catalyzes the oxidative cleavage of the L-tryptophan (L-Trp) pyrrole ring and converts L-tryptophan to N-formyl-L-kynurenine. Catalyzes the oxidative cleavage of the indole moiety.</text>
</comment>
<dbReference type="GO" id="GO:0019441">
    <property type="term" value="P:L-tryptophan catabolic process to kynurenine"/>
    <property type="evidence" value="ECO:0007669"/>
    <property type="project" value="UniProtKB-UniRule"/>
</dbReference>
<evidence type="ECO:0000256" key="9">
    <source>
        <dbReference type="HAMAP-Rule" id="MF_01972"/>
    </source>
</evidence>
<gene>
    <name evidence="9" type="primary">kynA</name>
    <name evidence="11" type="ORF">FCS05_00495</name>
    <name evidence="10" type="ORF">HNQ10_000063</name>
</gene>
<dbReference type="Proteomes" id="UP000308000">
    <property type="component" value="Unassembled WGS sequence"/>
</dbReference>
<keyword evidence="4 9" id="KW-0223">Dioxygenase</keyword>
<evidence type="ECO:0000256" key="5">
    <source>
        <dbReference type="ARBA" id="ARBA00023002"/>
    </source>
</evidence>
<keyword evidence="3 9" id="KW-0479">Metal-binding</keyword>
<evidence type="ECO:0000256" key="1">
    <source>
        <dbReference type="ARBA" id="ARBA00011881"/>
    </source>
</evidence>
<dbReference type="InterPro" id="IPR004981">
    <property type="entry name" value="Trp_2_3_dOase"/>
</dbReference>
<reference evidence="11 12" key="1">
    <citation type="submission" date="2019-04" db="EMBL/GenBank/DDBJ databases">
        <title>Deinococcus metalilatus MA1002 mutant No.5.</title>
        <authorList>
            <person name="Park W."/>
            <person name="Park C."/>
        </authorList>
    </citation>
    <scope>NUCLEOTIDE SEQUENCE [LARGE SCALE GENOMIC DNA]</scope>
    <source>
        <strain evidence="11 12">MA1002-m5</strain>
    </source>
</reference>
<dbReference type="AlphaFoldDB" id="A0AAJ5FBV9"/>
<keyword evidence="13" id="KW-1185">Reference proteome</keyword>
<evidence type="ECO:0000256" key="3">
    <source>
        <dbReference type="ARBA" id="ARBA00022723"/>
    </source>
</evidence>
<comment type="caution">
    <text evidence="9">Lacks conserved residue(s) required for the propagation of feature annotation.</text>
</comment>
<evidence type="ECO:0000256" key="8">
    <source>
        <dbReference type="ARBA" id="ARBA00050412"/>
    </source>
</evidence>
<evidence type="ECO:0000313" key="11">
    <source>
        <dbReference type="EMBL" id="TLK31983.1"/>
    </source>
</evidence>
<name>A0AAJ5FBV9_9DEIO</name>
<evidence type="ECO:0000313" key="10">
    <source>
        <dbReference type="EMBL" id="MBB5293250.1"/>
    </source>
</evidence>
<dbReference type="Pfam" id="PF03301">
    <property type="entry name" value="Trp_dioxygenase"/>
    <property type="match status" value="1"/>
</dbReference>
<keyword evidence="7 9" id="KW-0823">Tryptophan catabolism</keyword>
<evidence type="ECO:0000256" key="2">
    <source>
        <dbReference type="ARBA" id="ARBA00022617"/>
    </source>
</evidence>
<comment type="subunit">
    <text evidence="1 9">Homotetramer.</text>
</comment>
<dbReference type="GO" id="GO:0019442">
    <property type="term" value="P:L-tryptophan catabolic process to acetyl-CoA"/>
    <property type="evidence" value="ECO:0007669"/>
    <property type="project" value="TreeGrafter"/>
</dbReference>
<keyword evidence="5 9" id="KW-0560">Oxidoreductase</keyword>
<proteinExistence type="inferred from homology"/>
<dbReference type="PANTHER" id="PTHR10138">
    <property type="entry name" value="TRYPTOPHAN 2,3-DIOXYGENASE"/>
    <property type="match status" value="1"/>
</dbReference>
<dbReference type="EMBL" id="VBRC01000001">
    <property type="protein sequence ID" value="TLK31983.1"/>
    <property type="molecule type" value="Genomic_DNA"/>
</dbReference>
<feature type="binding site" description="axial binding residue" evidence="9">
    <location>
        <position position="242"/>
    </location>
    <ligand>
        <name>heme</name>
        <dbReference type="ChEBI" id="CHEBI:30413"/>
    </ligand>
    <ligandPart>
        <name>Fe</name>
        <dbReference type="ChEBI" id="CHEBI:18248"/>
    </ligandPart>
</feature>
<dbReference type="EC" id="1.13.11.11" evidence="9"/>
<evidence type="ECO:0000313" key="13">
    <source>
        <dbReference type="Proteomes" id="UP000536909"/>
    </source>
</evidence>
<organism evidence="11 12">
    <name type="scientific">Deinococcus metallilatus</name>
    <dbReference type="NCBI Taxonomy" id="1211322"/>
    <lineage>
        <taxon>Bacteria</taxon>
        <taxon>Thermotogati</taxon>
        <taxon>Deinococcota</taxon>
        <taxon>Deinococci</taxon>
        <taxon>Deinococcales</taxon>
        <taxon>Deinococcaceae</taxon>
        <taxon>Deinococcus</taxon>
    </lineage>
</organism>
<comment type="cofactor">
    <cofactor evidence="9">
        <name>heme</name>
        <dbReference type="ChEBI" id="CHEBI:30413"/>
    </cofactor>
    <text evidence="9">Binds 1 heme group per subunit.</text>
</comment>
<dbReference type="GO" id="GO:0046872">
    <property type="term" value="F:metal ion binding"/>
    <property type="evidence" value="ECO:0007669"/>
    <property type="project" value="UniProtKB-KW"/>
</dbReference>
<dbReference type="GO" id="GO:0020037">
    <property type="term" value="F:heme binding"/>
    <property type="evidence" value="ECO:0007669"/>
    <property type="project" value="UniProtKB-UniRule"/>
</dbReference>
<comment type="pathway">
    <text evidence="9">Amino-acid degradation; L-tryptophan degradation via kynurenine pathway; L-kynurenine from L-tryptophan: step 1/2.</text>
</comment>
<feature type="binding site" evidence="9">
    <location>
        <position position="115"/>
    </location>
    <ligand>
        <name>substrate</name>
    </ligand>
</feature>
<keyword evidence="6 9" id="KW-0408">Iron</keyword>
<dbReference type="InterPro" id="IPR037217">
    <property type="entry name" value="Trp/Indoleamine_2_3_dOase-like"/>
</dbReference>
<feature type="binding site" evidence="9">
    <location>
        <position position="119"/>
    </location>
    <ligand>
        <name>substrate</name>
    </ligand>
</feature>
<dbReference type="FunFam" id="1.20.58.480:FF:000001">
    <property type="entry name" value="Tryptophan 2,3-dioxygenase"/>
    <property type="match status" value="1"/>
</dbReference>
<comment type="catalytic activity">
    <reaction evidence="8 9">
        <text>L-tryptophan + O2 = N-formyl-L-kynurenine</text>
        <dbReference type="Rhea" id="RHEA:24536"/>
        <dbReference type="ChEBI" id="CHEBI:15379"/>
        <dbReference type="ChEBI" id="CHEBI:57912"/>
        <dbReference type="ChEBI" id="CHEBI:58629"/>
        <dbReference type="EC" id="1.13.11.11"/>
    </reaction>
</comment>
<comment type="caution">
    <text evidence="11">The sequence shown here is derived from an EMBL/GenBank/DDBJ whole genome shotgun (WGS) entry which is preliminary data.</text>
</comment>
<dbReference type="Proteomes" id="UP000536909">
    <property type="component" value="Unassembled WGS sequence"/>
</dbReference>
<protein>
    <recommendedName>
        <fullName evidence="9">Tryptophan 2,3-dioxygenase</fullName>
        <shortName evidence="9">TDO</shortName>
        <ecNumber evidence="9">1.13.11.11</ecNumber>
    </recommendedName>
    <alternativeName>
        <fullName evidence="9">Tryptamin 2,3-dioxygenase</fullName>
    </alternativeName>
    <alternativeName>
        <fullName evidence="9">Tryptophan oxygenase</fullName>
        <shortName evidence="9">TO</shortName>
        <shortName evidence="9">TRPO</shortName>
    </alternativeName>
    <alternativeName>
        <fullName evidence="9">Tryptophan pyrrolase</fullName>
    </alternativeName>
    <alternativeName>
        <fullName evidence="9">Tryptophanase</fullName>
    </alternativeName>
</protein>
<accession>A0AAJ5FBV9</accession>
<feature type="binding site" evidence="9">
    <location>
        <begin position="53"/>
        <end position="57"/>
    </location>
    <ligand>
        <name>substrate</name>
    </ligand>
</feature>
<dbReference type="RefSeq" id="WP_129117317.1">
    <property type="nucleotide sequence ID" value="NZ_BSUI01000012.1"/>
</dbReference>
<evidence type="ECO:0000256" key="4">
    <source>
        <dbReference type="ARBA" id="ARBA00022964"/>
    </source>
</evidence>
<evidence type="ECO:0000256" key="6">
    <source>
        <dbReference type="ARBA" id="ARBA00023004"/>
    </source>
</evidence>
<dbReference type="HAMAP" id="MF_01972">
    <property type="entry name" value="T23O"/>
    <property type="match status" value="1"/>
</dbReference>
<reference evidence="10 13" key="2">
    <citation type="submission" date="2020-08" db="EMBL/GenBank/DDBJ databases">
        <title>Genomic Encyclopedia of Type Strains, Phase IV (KMG-IV): sequencing the most valuable type-strain genomes for metagenomic binning, comparative biology and taxonomic classification.</title>
        <authorList>
            <person name="Goeker M."/>
        </authorList>
    </citation>
    <scope>NUCLEOTIDE SEQUENCE [LARGE SCALE GENOMIC DNA]</scope>
    <source>
        <strain evidence="10 13">DSM 105434</strain>
    </source>
</reference>
<sequence length="284" mass="32102">MAEGEAPNVQGRDTPEQAQLDFRQRLSYGDYLKTDLLLSAHQPITQAHDEHLFITVHHVSELWLGLIIRELQAAMALLAAGVTDTPLKMLSRVVRAQQQLTNAWEVLKTMTPADYLEFRGAFGEASGFQSAQYRMVEVLLGNRNPTLLRPFEHRPDLHAPLLAALHAPSVYDLTLRLLAARGLPIPAEVLERDFTQPPTEHPAVLDAWLAVYRDTEQYWDLYELAEKLLDVEDNFRAWRFNHLTTVERTIGFKPGSGGTSGAGYLRRALSIVLFPELWQVRTAL</sequence>
<keyword evidence="2 9" id="KW-0349">Heme</keyword>
<dbReference type="EMBL" id="JACHFV010000001">
    <property type="protein sequence ID" value="MBB5293250.1"/>
    <property type="molecule type" value="Genomic_DNA"/>
</dbReference>